<dbReference type="AlphaFoldDB" id="A0A8D9BLX4"/>
<evidence type="ECO:0000313" key="1">
    <source>
        <dbReference type="EMBL" id="CAG6785002.1"/>
    </source>
</evidence>
<accession>A0A8D9BLX4</accession>
<reference evidence="1" key="1">
    <citation type="submission" date="2021-05" db="EMBL/GenBank/DDBJ databases">
        <authorList>
            <person name="Alioto T."/>
            <person name="Alioto T."/>
            <person name="Gomez Garrido J."/>
        </authorList>
    </citation>
    <scope>NUCLEOTIDE SEQUENCE</scope>
</reference>
<dbReference type="EMBL" id="HBUF01641228">
    <property type="protein sequence ID" value="CAG6785002.1"/>
    <property type="molecule type" value="Transcribed_RNA"/>
</dbReference>
<proteinExistence type="predicted"/>
<name>A0A8D9BLX4_9HEMI</name>
<organism evidence="1">
    <name type="scientific">Cacopsylla melanoneura</name>
    <dbReference type="NCBI Taxonomy" id="428564"/>
    <lineage>
        <taxon>Eukaryota</taxon>
        <taxon>Metazoa</taxon>
        <taxon>Ecdysozoa</taxon>
        <taxon>Arthropoda</taxon>
        <taxon>Hexapoda</taxon>
        <taxon>Insecta</taxon>
        <taxon>Pterygota</taxon>
        <taxon>Neoptera</taxon>
        <taxon>Paraneoptera</taxon>
        <taxon>Hemiptera</taxon>
        <taxon>Sternorrhyncha</taxon>
        <taxon>Psylloidea</taxon>
        <taxon>Psyllidae</taxon>
        <taxon>Psyllinae</taxon>
        <taxon>Cacopsylla</taxon>
    </lineage>
</organism>
<sequence>MAVGIVNFTFLNNLQTVLDNTSKMHNYCTGHLLLYKVGNRLYSLDYTRVFACVSVSIHCTILKYLHVCTRVDIQNDTYISKGMYVCNSYIYIPFTDCKLRITFIVSKVPFPEKV</sequence>
<protein>
    <submittedName>
        <fullName evidence="1">Uncharacterized protein</fullName>
    </submittedName>
</protein>